<dbReference type="SMART" id="SM01057">
    <property type="entry name" value="Carb_anhydrase"/>
    <property type="match status" value="1"/>
</dbReference>
<feature type="region of interest" description="Disordered" evidence="7">
    <location>
        <begin position="211"/>
        <end position="263"/>
    </location>
</feature>
<comment type="caution">
    <text evidence="10">The sequence shown here is derived from an EMBL/GenBank/DDBJ whole genome shotgun (WGS) entry which is preliminary data.</text>
</comment>
<evidence type="ECO:0000256" key="6">
    <source>
        <dbReference type="ARBA" id="ARBA00048348"/>
    </source>
</evidence>
<dbReference type="SUPFAM" id="SSF51069">
    <property type="entry name" value="Carbonic anhydrase"/>
    <property type="match status" value="1"/>
</dbReference>
<feature type="chain" id="PRO_5046868565" description="carbonic anhydrase" evidence="8">
    <location>
        <begin position="19"/>
        <end position="456"/>
    </location>
</feature>
<evidence type="ECO:0000256" key="5">
    <source>
        <dbReference type="ARBA" id="ARBA00023239"/>
    </source>
</evidence>
<reference evidence="10 11" key="1">
    <citation type="submission" date="2024-07" db="EMBL/GenBank/DDBJ databases">
        <title>Uliginosibacterium paludis KCTC:42655.</title>
        <authorList>
            <person name="Kim M.K."/>
        </authorList>
    </citation>
    <scope>NUCLEOTIDE SEQUENCE [LARGE SCALE GENOMIC DNA]</scope>
    <source>
        <strain evidence="10 11">KCTC 42655</strain>
    </source>
</reference>
<comment type="catalytic activity">
    <reaction evidence="6">
        <text>hydrogencarbonate + H(+) = CO2 + H2O</text>
        <dbReference type="Rhea" id="RHEA:10748"/>
        <dbReference type="ChEBI" id="CHEBI:15377"/>
        <dbReference type="ChEBI" id="CHEBI:15378"/>
        <dbReference type="ChEBI" id="CHEBI:16526"/>
        <dbReference type="ChEBI" id="CHEBI:17544"/>
        <dbReference type="EC" id="4.2.1.1"/>
    </reaction>
</comment>
<dbReference type="InterPro" id="IPR023561">
    <property type="entry name" value="Carbonic_anhydrase_a-class"/>
</dbReference>
<evidence type="ECO:0000259" key="9">
    <source>
        <dbReference type="PROSITE" id="PS51144"/>
    </source>
</evidence>
<dbReference type="RefSeq" id="WP_345924789.1">
    <property type="nucleotide sequence ID" value="NZ_JBDIVF010000002.1"/>
</dbReference>
<name>A0ABV2CSS2_9RHOO</name>
<dbReference type="PANTHER" id="PTHR18952:SF265">
    <property type="entry name" value="CARBONIC ANHYDRASE"/>
    <property type="match status" value="1"/>
</dbReference>
<organism evidence="10 11">
    <name type="scientific">Uliginosibacterium paludis</name>
    <dbReference type="NCBI Taxonomy" id="1615952"/>
    <lineage>
        <taxon>Bacteria</taxon>
        <taxon>Pseudomonadati</taxon>
        <taxon>Pseudomonadota</taxon>
        <taxon>Betaproteobacteria</taxon>
        <taxon>Rhodocyclales</taxon>
        <taxon>Zoogloeaceae</taxon>
        <taxon>Uliginosibacterium</taxon>
    </lineage>
</organism>
<feature type="domain" description="Alpha-carbonic anhydrase" evidence="9">
    <location>
        <begin position="234"/>
        <end position="456"/>
    </location>
</feature>
<dbReference type="Proteomes" id="UP001548590">
    <property type="component" value="Unassembled WGS sequence"/>
</dbReference>
<feature type="signal peptide" evidence="8">
    <location>
        <begin position="1"/>
        <end position="18"/>
    </location>
</feature>
<dbReference type="Pfam" id="PF16747">
    <property type="entry name" value="Adhesin_E"/>
    <property type="match status" value="1"/>
</dbReference>
<proteinExistence type="inferred from homology"/>
<evidence type="ECO:0000313" key="10">
    <source>
        <dbReference type="EMBL" id="MET1490923.1"/>
    </source>
</evidence>
<gene>
    <name evidence="10" type="ORF">ABVT11_13885</name>
</gene>
<protein>
    <recommendedName>
        <fullName evidence="2">carbonic anhydrase</fullName>
        <ecNumber evidence="2">4.2.1.1</ecNumber>
    </recommendedName>
</protein>
<sequence length="456" mass="50274">MGKLILLLLTSLTTSAMAADWTTVATDPVRTVDVDRSSILDSDGGTRVAWARIQLADSQAAQAGYKTLRTLNRYDCRDSAFEVVKRVYLSAQGQILREEVIKTPERSPIRPGTADERVFREICPLPKAVARKTGKPRSLEEFAREAGRRAAEASQHDPRLISDENAQHGKIVPAIDKLPVTTQPAAVVPVPPPVTQRSGSIPPGVLRQPVAPRASARGAKPAAEAAPAPAGHDRHWSYGGDSGPEAWASLDPANSACRNGKRQSPIDIRDGIKVNQEALDFDYKTSFFRIVDNGHTIQVSYGAGSRLSVMGKRYELLQFHFHSPSEERVEGRSYDMVMHMVHRDVEGNLAVVAVLLQEGKPNPLIQTLWNNLPLERNQEYMPNQSIAIADILPANRDYYAYMGSLTTPPCTEGVLWLVLKQPVELSREQIAVFHRFHAGNARPIQPANGRIIKESR</sequence>
<evidence type="ECO:0000256" key="7">
    <source>
        <dbReference type="SAM" id="MobiDB-lite"/>
    </source>
</evidence>
<feature type="compositionally biased region" description="Low complexity" evidence="7">
    <location>
        <begin position="211"/>
        <end position="230"/>
    </location>
</feature>
<comment type="similarity">
    <text evidence="1">Belongs to the alpha-carbonic anhydrase family.</text>
</comment>
<evidence type="ECO:0000256" key="4">
    <source>
        <dbReference type="ARBA" id="ARBA00022833"/>
    </source>
</evidence>
<dbReference type="Pfam" id="PF00194">
    <property type="entry name" value="Carb_anhydrase"/>
    <property type="match status" value="1"/>
</dbReference>
<keyword evidence="3" id="KW-0479">Metal-binding</keyword>
<dbReference type="EMBL" id="JBEWLZ010000008">
    <property type="protein sequence ID" value="MET1490923.1"/>
    <property type="molecule type" value="Genomic_DNA"/>
</dbReference>
<keyword evidence="4" id="KW-0862">Zinc</keyword>
<dbReference type="PANTHER" id="PTHR18952">
    <property type="entry name" value="CARBONIC ANHYDRASE"/>
    <property type="match status" value="1"/>
</dbReference>
<dbReference type="InterPro" id="IPR036398">
    <property type="entry name" value="CA_dom_sf"/>
</dbReference>
<dbReference type="InterPro" id="IPR001148">
    <property type="entry name" value="CA_dom"/>
</dbReference>
<accession>A0ABV2CSS2</accession>
<dbReference type="Gene3D" id="3.10.200.10">
    <property type="entry name" value="Alpha carbonic anhydrase"/>
    <property type="match status" value="1"/>
</dbReference>
<dbReference type="EC" id="4.2.1.1" evidence="2"/>
<dbReference type="InterPro" id="IPR041891">
    <property type="entry name" value="Alpha_CA_prokaryot-like"/>
</dbReference>
<dbReference type="PROSITE" id="PS51144">
    <property type="entry name" value="ALPHA_CA_2"/>
    <property type="match status" value="1"/>
</dbReference>
<evidence type="ECO:0000256" key="1">
    <source>
        <dbReference type="ARBA" id="ARBA00010718"/>
    </source>
</evidence>
<evidence type="ECO:0000256" key="2">
    <source>
        <dbReference type="ARBA" id="ARBA00012925"/>
    </source>
</evidence>
<keyword evidence="5" id="KW-0456">Lyase</keyword>
<evidence type="ECO:0000256" key="8">
    <source>
        <dbReference type="SAM" id="SignalP"/>
    </source>
</evidence>
<dbReference type="CDD" id="cd03124">
    <property type="entry name" value="alpha_CA_prokaryotic_like"/>
    <property type="match status" value="1"/>
</dbReference>
<evidence type="ECO:0000256" key="3">
    <source>
        <dbReference type="ARBA" id="ARBA00022723"/>
    </source>
</evidence>
<keyword evidence="11" id="KW-1185">Reference proteome</keyword>
<dbReference type="InterPro" id="IPR031939">
    <property type="entry name" value="Adhesin_E-like"/>
</dbReference>
<keyword evidence="8" id="KW-0732">Signal</keyword>
<evidence type="ECO:0000313" key="11">
    <source>
        <dbReference type="Proteomes" id="UP001548590"/>
    </source>
</evidence>